<comment type="subcellular location">
    <subcellularLocation>
        <location evidence="1">Nucleus</location>
    </subcellularLocation>
</comment>
<dbReference type="AlphaFoldDB" id="A0A835LWH0"/>
<dbReference type="GO" id="GO:0006974">
    <property type="term" value="P:DNA damage response"/>
    <property type="evidence" value="ECO:0007669"/>
    <property type="project" value="UniProtKB-KW"/>
</dbReference>
<accession>A0A835LWH0</accession>
<feature type="compositionally biased region" description="Basic and acidic residues" evidence="4">
    <location>
        <begin position="131"/>
        <end position="140"/>
    </location>
</feature>
<name>A0A835LWH0_9MAGN</name>
<dbReference type="Proteomes" id="UP000631114">
    <property type="component" value="Unassembled WGS sequence"/>
</dbReference>
<dbReference type="InterPro" id="IPR051579">
    <property type="entry name" value="DDR_Transcriptional_Reg"/>
</dbReference>
<evidence type="ECO:0000256" key="2">
    <source>
        <dbReference type="ARBA" id="ARBA00022763"/>
    </source>
</evidence>
<evidence type="ECO:0000313" key="5">
    <source>
        <dbReference type="EMBL" id="KAF9601976.1"/>
    </source>
</evidence>
<dbReference type="PANTHER" id="PTHR23196">
    <property type="entry name" value="PAX TRANSCRIPTION ACTIVATION DOMAIN INTERACTING PROTEIN"/>
    <property type="match status" value="1"/>
</dbReference>
<feature type="region of interest" description="Disordered" evidence="4">
    <location>
        <begin position="131"/>
        <end position="151"/>
    </location>
</feature>
<dbReference type="EMBL" id="JADFTS010000006">
    <property type="protein sequence ID" value="KAF9601976.1"/>
    <property type="molecule type" value="Genomic_DNA"/>
</dbReference>
<organism evidence="5 6">
    <name type="scientific">Coptis chinensis</name>
    <dbReference type="NCBI Taxonomy" id="261450"/>
    <lineage>
        <taxon>Eukaryota</taxon>
        <taxon>Viridiplantae</taxon>
        <taxon>Streptophyta</taxon>
        <taxon>Embryophyta</taxon>
        <taxon>Tracheophyta</taxon>
        <taxon>Spermatophyta</taxon>
        <taxon>Magnoliopsida</taxon>
        <taxon>Ranunculales</taxon>
        <taxon>Ranunculaceae</taxon>
        <taxon>Coptidoideae</taxon>
        <taxon>Coptis</taxon>
    </lineage>
</organism>
<comment type="caution">
    <text evidence="5">The sequence shown here is derived from an EMBL/GenBank/DDBJ whole genome shotgun (WGS) entry which is preliminary data.</text>
</comment>
<dbReference type="PANTHER" id="PTHR23196:SF1">
    <property type="entry name" value="PAX-INTERACTING PROTEIN 1"/>
    <property type="match status" value="1"/>
</dbReference>
<gene>
    <name evidence="5" type="ORF">IFM89_024522</name>
</gene>
<keyword evidence="3" id="KW-0539">Nucleus</keyword>
<feature type="non-terminal residue" evidence="5">
    <location>
        <position position="249"/>
    </location>
</feature>
<sequence length="249" mass="27750">DQLLHAKQDLFWVIITLGREVDADLGILNSIGRDGRKLFTENAPEINSGSSPPVSNAKGARILAQRVSRRNPVREVAVYEWDDSHEDEGGGYFFSKRKEELVGSSCHARRSYTQPKNLKPLDAKKGRGTVDKLRKGEKSPNFHHKVMGSTHSDSRLVVHKLNEDENTLHASKSRSRKNLFQKLDQKLNPESSPRHFKATGIRKNSLDMCDVGLDTQNAAETLQVIGCGVTVQIAPNDSEGDTRDEIGNR</sequence>
<evidence type="ECO:0000256" key="4">
    <source>
        <dbReference type="SAM" id="MobiDB-lite"/>
    </source>
</evidence>
<dbReference type="OrthoDB" id="342264at2759"/>
<dbReference type="GO" id="GO:0005634">
    <property type="term" value="C:nucleus"/>
    <property type="evidence" value="ECO:0007669"/>
    <property type="project" value="UniProtKB-SubCell"/>
</dbReference>
<proteinExistence type="predicted"/>
<keyword evidence="2" id="KW-0227">DNA damage</keyword>
<evidence type="ECO:0000256" key="3">
    <source>
        <dbReference type="ARBA" id="ARBA00023242"/>
    </source>
</evidence>
<reference evidence="5 6" key="1">
    <citation type="submission" date="2020-10" db="EMBL/GenBank/DDBJ databases">
        <title>The Coptis chinensis genome and diversification of protoberbering-type alkaloids.</title>
        <authorList>
            <person name="Wang B."/>
            <person name="Shu S."/>
            <person name="Song C."/>
            <person name="Liu Y."/>
        </authorList>
    </citation>
    <scope>NUCLEOTIDE SEQUENCE [LARGE SCALE GENOMIC DNA]</scope>
    <source>
        <strain evidence="5">HL-2020</strain>
        <tissue evidence="5">Leaf</tissue>
    </source>
</reference>
<keyword evidence="6" id="KW-1185">Reference proteome</keyword>
<evidence type="ECO:0000313" key="6">
    <source>
        <dbReference type="Proteomes" id="UP000631114"/>
    </source>
</evidence>
<evidence type="ECO:0000256" key="1">
    <source>
        <dbReference type="ARBA" id="ARBA00004123"/>
    </source>
</evidence>
<protein>
    <submittedName>
        <fullName evidence="5">Uncharacterized protein</fullName>
    </submittedName>
</protein>